<keyword evidence="7" id="KW-1185">Reference proteome</keyword>
<evidence type="ECO:0000313" key="7">
    <source>
        <dbReference type="Proteomes" id="UP000823405"/>
    </source>
</evidence>
<comment type="subcellular location">
    <subcellularLocation>
        <location evidence="1">Nucleus</location>
    </subcellularLocation>
</comment>
<sequence>RSPIRLEKFKNLTSPGDGKPGPAPLLDVCTRWGSTYTMIERAIQCKNAYTSLMLDESLTMFFLEDVEWRRLAALRDLLGRFDQLTTKVCASKTYATITLTVVVYNSLMAAIENFIKENRQRLPDI</sequence>
<keyword evidence="5" id="KW-0539">Nucleus</keyword>
<keyword evidence="2" id="KW-0479">Metal-binding</keyword>
<evidence type="ECO:0000313" key="6">
    <source>
        <dbReference type="EMBL" id="KAG0271949.1"/>
    </source>
</evidence>
<dbReference type="GO" id="GO:0005634">
    <property type="term" value="C:nucleus"/>
    <property type="evidence" value="ECO:0007669"/>
    <property type="project" value="UniProtKB-SubCell"/>
</dbReference>
<dbReference type="Proteomes" id="UP000823405">
    <property type="component" value="Unassembled WGS sequence"/>
</dbReference>
<evidence type="ECO:0000256" key="5">
    <source>
        <dbReference type="ARBA" id="ARBA00023242"/>
    </source>
</evidence>
<dbReference type="InterPro" id="IPR052035">
    <property type="entry name" value="ZnF_BED_domain_contain"/>
</dbReference>
<name>A0A9P6QL98_9FUNG</name>
<gene>
    <name evidence="6" type="ORF">BGZ97_011112</name>
</gene>
<accession>A0A9P6QL98</accession>
<comment type="caution">
    <text evidence="6">The sequence shown here is derived from an EMBL/GenBank/DDBJ whole genome shotgun (WGS) entry which is preliminary data.</text>
</comment>
<keyword evidence="4" id="KW-0862">Zinc</keyword>
<evidence type="ECO:0000256" key="3">
    <source>
        <dbReference type="ARBA" id="ARBA00022771"/>
    </source>
</evidence>
<reference evidence="6" key="1">
    <citation type="journal article" date="2020" name="Fungal Divers.">
        <title>Resolving the Mortierellaceae phylogeny through synthesis of multi-gene phylogenetics and phylogenomics.</title>
        <authorList>
            <person name="Vandepol N."/>
            <person name="Liber J."/>
            <person name="Desiro A."/>
            <person name="Na H."/>
            <person name="Kennedy M."/>
            <person name="Barry K."/>
            <person name="Grigoriev I.V."/>
            <person name="Miller A.N."/>
            <person name="O'Donnell K."/>
            <person name="Stajich J.E."/>
            <person name="Bonito G."/>
        </authorList>
    </citation>
    <scope>NUCLEOTIDE SEQUENCE</scope>
    <source>
        <strain evidence="6">NVP60</strain>
    </source>
</reference>
<evidence type="ECO:0000256" key="4">
    <source>
        <dbReference type="ARBA" id="ARBA00022833"/>
    </source>
</evidence>
<dbReference type="EMBL" id="JAAAIN010006075">
    <property type="protein sequence ID" value="KAG0271949.1"/>
    <property type="molecule type" value="Genomic_DNA"/>
</dbReference>
<organism evidence="6 7">
    <name type="scientific">Linnemannia gamsii</name>
    <dbReference type="NCBI Taxonomy" id="64522"/>
    <lineage>
        <taxon>Eukaryota</taxon>
        <taxon>Fungi</taxon>
        <taxon>Fungi incertae sedis</taxon>
        <taxon>Mucoromycota</taxon>
        <taxon>Mortierellomycotina</taxon>
        <taxon>Mortierellomycetes</taxon>
        <taxon>Mortierellales</taxon>
        <taxon>Mortierellaceae</taxon>
        <taxon>Linnemannia</taxon>
    </lineage>
</organism>
<feature type="non-terminal residue" evidence="6">
    <location>
        <position position="125"/>
    </location>
</feature>
<dbReference type="PANTHER" id="PTHR46481">
    <property type="entry name" value="ZINC FINGER BED DOMAIN-CONTAINING PROTEIN 4"/>
    <property type="match status" value="1"/>
</dbReference>
<protein>
    <submittedName>
        <fullName evidence="6">Uncharacterized protein</fullName>
    </submittedName>
</protein>
<dbReference type="GO" id="GO:0008270">
    <property type="term" value="F:zinc ion binding"/>
    <property type="evidence" value="ECO:0007669"/>
    <property type="project" value="UniProtKB-KW"/>
</dbReference>
<dbReference type="InterPro" id="IPR012337">
    <property type="entry name" value="RNaseH-like_sf"/>
</dbReference>
<dbReference type="AlphaFoldDB" id="A0A9P6QL98"/>
<evidence type="ECO:0000256" key="2">
    <source>
        <dbReference type="ARBA" id="ARBA00022723"/>
    </source>
</evidence>
<keyword evidence="3" id="KW-0863">Zinc-finger</keyword>
<proteinExistence type="predicted"/>
<dbReference type="PANTHER" id="PTHR46481:SF10">
    <property type="entry name" value="ZINC FINGER BED DOMAIN-CONTAINING PROTEIN 39"/>
    <property type="match status" value="1"/>
</dbReference>
<dbReference type="SUPFAM" id="SSF53098">
    <property type="entry name" value="Ribonuclease H-like"/>
    <property type="match status" value="1"/>
</dbReference>
<feature type="non-terminal residue" evidence="6">
    <location>
        <position position="1"/>
    </location>
</feature>
<evidence type="ECO:0000256" key="1">
    <source>
        <dbReference type="ARBA" id="ARBA00004123"/>
    </source>
</evidence>
<dbReference type="OrthoDB" id="2432695at2759"/>